<gene>
    <name evidence="2" type="primary">LOC101857744</name>
</gene>
<proteinExistence type="predicted"/>
<accession>A0ABM1A8D1</accession>
<dbReference type="RefSeq" id="XP_012942785.1">
    <property type="nucleotide sequence ID" value="XM_013087331.2"/>
</dbReference>
<reference evidence="2" key="1">
    <citation type="submission" date="2025-08" db="UniProtKB">
        <authorList>
            <consortium name="RefSeq"/>
        </authorList>
    </citation>
    <scope>IDENTIFICATION</scope>
</reference>
<keyword evidence="1" id="KW-1185">Reference proteome</keyword>
<evidence type="ECO:0000313" key="1">
    <source>
        <dbReference type="Proteomes" id="UP000694888"/>
    </source>
</evidence>
<evidence type="ECO:0000313" key="2">
    <source>
        <dbReference type="RefSeq" id="XP_012942785.1"/>
    </source>
</evidence>
<feature type="non-terminal residue" evidence="2">
    <location>
        <position position="139"/>
    </location>
</feature>
<organism evidence="1 2">
    <name type="scientific">Aplysia californica</name>
    <name type="common">California sea hare</name>
    <dbReference type="NCBI Taxonomy" id="6500"/>
    <lineage>
        <taxon>Eukaryota</taxon>
        <taxon>Metazoa</taxon>
        <taxon>Spiralia</taxon>
        <taxon>Lophotrochozoa</taxon>
        <taxon>Mollusca</taxon>
        <taxon>Gastropoda</taxon>
        <taxon>Heterobranchia</taxon>
        <taxon>Euthyneura</taxon>
        <taxon>Tectipleura</taxon>
        <taxon>Aplysiida</taxon>
        <taxon>Aplysioidea</taxon>
        <taxon>Aplysiidae</taxon>
        <taxon>Aplysia</taxon>
    </lineage>
</organism>
<dbReference type="Proteomes" id="UP000694888">
    <property type="component" value="Unplaced"/>
</dbReference>
<protein>
    <submittedName>
        <fullName evidence="2">AAC-rich mRNA clone AAC4 protein</fullName>
    </submittedName>
</protein>
<dbReference type="GeneID" id="101857744"/>
<name>A0ABM1A8D1_APLCA</name>
<sequence length="139" mass="15506">MRQWYKLTTLVHNTNAAGIVVTNFLPVRTMKAMQLTPGGNRILTVPNAGGSSEVSEVLSFELLSRCFNAKLTRTEMEVSYFPHGGSITDYVCQMCHVTVGVSVTRAMKFYGEYTLDDALRLLNKKLKGGWGGIARERER</sequence>